<evidence type="ECO:0000313" key="1">
    <source>
        <dbReference type="EMBL" id="KAK2601390.1"/>
    </source>
</evidence>
<reference evidence="1" key="1">
    <citation type="submission" date="2023-06" db="EMBL/GenBank/DDBJ databases">
        <authorList>
            <person name="Noh H."/>
        </authorList>
    </citation>
    <scope>NUCLEOTIDE SEQUENCE</scope>
    <source>
        <strain evidence="1">DUCC20226</strain>
    </source>
</reference>
<organism evidence="1 2">
    <name type="scientific">Phomopsis amygdali</name>
    <name type="common">Fusicoccum amygdali</name>
    <dbReference type="NCBI Taxonomy" id="1214568"/>
    <lineage>
        <taxon>Eukaryota</taxon>
        <taxon>Fungi</taxon>
        <taxon>Dikarya</taxon>
        <taxon>Ascomycota</taxon>
        <taxon>Pezizomycotina</taxon>
        <taxon>Sordariomycetes</taxon>
        <taxon>Sordariomycetidae</taxon>
        <taxon>Diaporthales</taxon>
        <taxon>Diaporthaceae</taxon>
        <taxon>Diaporthe</taxon>
    </lineage>
</organism>
<dbReference type="Proteomes" id="UP001265746">
    <property type="component" value="Unassembled WGS sequence"/>
</dbReference>
<proteinExistence type="predicted"/>
<dbReference type="AlphaFoldDB" id="A0AAD9W1G3"/>
<keyword evidence="2" id="KW-1185">Reference proteome</keyword>
<evidence type="ECO:0000313" key="2">
    <source>
        <dbReference type="Proteomes" id="UP001265746"/>
    </source>
</evidence>
<name>A0AAD9W1G3_PHOAM</name>
<gene>
    <name evidence="1" type="ORF">N8I77_010844</name>
</gene>
<protein>
    <submittedName>
        <fullName evidence="1">Uncharacterized protein</fullName>
    </submittedName>
</protein>
<accession>A0AAD9W1G3</accession>
<dbReference type="EMBL" id="JAUJFL010000006">
    <property type="protein sequence ID" value="KAK2601390.1"/>
    <property type="molecule type" value="Genomic_DNA"/>
</dbReference>
<comment type="caution">
    <text evidence="1">The sequence shown here is derived from an EMBL/GenBank/DDBJ whole genome shotgun (WGS) entry which is preliminary data.</text>
</comment>
<sequence length="301" mass="33638">MATVAVNILLGKISCPQSSNDSSGARYESVWACILLQDGLEGYSYEGFNALMMAEVNAKLRKKAPGETLTFFSPLGRYMSLVERVPHAWYAPKLSHLTKDNILHKLLSPRISPGSSLYIPPPTILMTNASARPQAKRPIWVDFTIYSRPPPKNTLTGLEIPRQLKRLDSLLANGPDGHNTLHLAEIPSTAPDLTSILAVSKETYAYVAELTILVFTLNPLSGPLQYFLTRGGKVRDPAVLRKNYLDFLSALSRDLVFQWDGEEDSDPTIWSSHQDLRSMTLPGFLQPLIKKYMKAIDRRRL</sequence>